<gene>
    <name evidence="9" type="ORF">O3M35_004625</name>
</gene>
<dbReference type="PANTHER" id="PTHR43725:SF31">
    <property type="entry name" value="UDP-GLUCOSE 4-EPIMERASE"/>
    <property type="match status" value="1"/>
</dbReference>
<accession>A0AAW1CLC1</accession>
<evidence type="ECO:0000256" key="2">
    <source>
        <dbReference type="ARBA" id="ARBA00001911"/>
    </source>
</evidence>
<dbReference type="CDD" id="cd05247">
    <property type="entry name" value="UDP_G4E_1_SDR_e"/>
    <property type="match status" value="1"/>
</dbReference>
<evidence type="ECO:0000256" key="4">
    <source>
        <dbReference type="ARBA" id="ARBA00023027"/>
    </source>
</evidence>
<dbReference type="Proteomes" id="UP001461498">
    <property type="component" value="Unassembled WGS sequence"/>
</dbReference>
<dbReference type="InterPro" id="IPR036291">
    <property type="entry name" value="NAD(P)-bd_dom_sf"/>
</dbReference>
<dbReference type="GO" id="GO:0033499">
    <property type="term" value="P:galactose catabolic process via UDP-galactose, Leloir pathway"/>
    <property type="evidence" value="ECO:0007669"/>
    <property type="project" value="TreeGrafter"/>
</dbReference>
<keyword evidence="10" id="KW-1185">Reference proteome</keyword>
<comment type="catalytic activity">
    <reaction evidence="1">
        <text>UDP-N-acetyl-alpha-D-glucosamine = UDP-N-acetyl-alpha-D-galactosamine</text>
        <dbReference type="Rhea" id="RHEA:20517"/>
        <dbReference type="ChEBI" id="CHEBI:57705"/>
        <dbReference type="ChEBI" id="CHEBI:67138"/>
        <dbReference type="EC" id="5.1.3.7"/>
    </reaction>
</comment>
<comment type="function">
    <text evidence="3">Catalyzes two distinct but analogous reactions: the reversible epimerization of UDP-glucose to UDP-galactose and the reversible epimerization of UDP-N-acetylglucosamine to UDP-N-acetylgalactosamine. The reaction with UDP-Gal plays a critical role in the Leloir pathway of galactose catabolism in which galactose is converted to the glycolytic intermediate glucose 6-phosphate. It contributes to the catabolism of dietary galactose and enables the endogenous biosynthesis of both UDP-Gal and UDP-GalNAc when exogenous sources are limited. Both UDP-sugar interconversions are important in the synthesis of glycoproteins and glycolipids.</text>
</comment>
<evidence type="ECO:0000256" key="6">
    <source>
        <dbReference type="ARBA" id="ARBA00023235"/>
    </source>
</evidence>
<evidence type="ECO:0000256" key="3">
    <source>
        <dbReference type="ARBA" id="ARBA00002760"/>
    </source>
</evidence>
<evidence type="ECO:0000256" key="5">
    <source>
        <dbReference type="ARBA" id="ARBA00023144"/>
    </source>
</evidence>
<dbReference type="PRINTS" id="PR01713">
    <property type="entry name" value="NUCEPIMERASE"/>
</dbReference>
<dbReference type="SUPFAM" id="SSF51735">
    <property type="entry name" value="NAD(P)-binding Rossmann-fold domains"/>
    <property type="match status" value="1"/>
</dbReference>
<keyword evidence="5" id="KW-0299">Galactose metabolism</keyword>
<evidence type="ECO:0000313" key="10">
    <source>
        <dbReference type="Proteomes" id="UP001461498"/>
    </source>
</evidence>
<dbReference type="EMBL" id="JAPXFL010000015">
    <property type="protein sequence ID" value="KAK9497277.1"/>
    <property type="molecule type" value="Genomic_DNA"/>
</dbReference>
<comment type="pathway">
    <text evidence="7">Carbohydrate metabolism; galactose metabolism.</text>
</comment>
<dbReference type="Gene3D" id="3.40.50.720">
    <property type="entry name" value="NAD(P)-binding Rossmann-like Domain"/>
    <property type="match status" value="1"/>
</dbReference>
<evidence type="ECO:0000259" key="8">
    <source>
        <dbReference type="Pfam" id="PF16363"/>
    </source>
</evidence>
<comment type="similarity">
    <text evidence="7">Belongs to the NAD(P)-dependent epimerase/dehydratase family.</text>
</comment>
<dbReference type="GO" id="GO:0005829">
    <property type="term" value="C:cytosol"/>
    <property type="evidence" value="ECO:0007669"/>
    <property type="project" value="TreeGrafter"/>
</dbReference>
<proteinExistence type="inferred from homology"/>
<sequence>MPKWKSVFVTGGAGYIGSHCIVELLEAGYDVIAVDNFANSVSDNGDAVSLKRVENITGKKVHFYKCDLLDKCSLQKIFNKYKIDCVIHFAAIKAVGESMQNPFMYYKNNIIATINLLEVMKEVSCHNLVFSSSCTVYGDPEYLPITEDHPTGNVTNVYGRTKYFIEEMLKDVSAADENWNIISLRYFNPVGAHPSGIIGEDPTKPFTNLMPYIAQVAIGDKPFLTIFGDDYETVDGTGIRDYIHVMDLASGHVAALKKLEEGNIRIKTYNLGTGQGYSVLQLIKTFESVTKTKVPYVIQKRRQGDIISMYANASLAKKELGWETKYTIEEMCADFWKWKTMNPTGYKPNDTRLTNGITNNEESSNLLKGSLLVS</sequence>
<comment type="subunit">
    <text evidence="7">Homodimer.</text>
</comment>
<dbReference type="AlphaFoldDB" id="A0AAW1CLC1"/>
<dbReference type="EC" id="5.1.3.2" evidence="7"/>
<dbReference type="NCBIfam" id="TIGR01179">
    <property type="entry name" value="galE"/>
    <property type="match status" value="1"/>
</dbReference>
<reference evidence="9 10" key="1">
    <citation type="submission" date="2022-12" db="EMBL/GenBank/DDBJ databases">
        <title>Chromosome-level genome assembly of true bugs.</title>
        <authorList>
            <person name="Ma L."/>
            <person name="Li H."/>
        </authorList>
    </citation>
    <scope>NUCLEOTIDE SEQUENCE [LARGE SCALE GENOMIC DNA]</scope>
    <source>
        <strain evidence="9">Lab_2022b</strain>
    </source>
</reference>
<protein>
    <recommendedName>
        <fullName evidence="7">UDP-glucose 4-epimerase</fullName>
        <ecNumber evidence="7">5.1.3.2</ecNumber>
    </recommendedName>
</protein>
<dbReference type="GO" id="GO:0003978">
    <property type="term" value="F:UDP-glucose 4-epimerase activity"/>
    <property type="evidence" value="ECO:0007669"/>
    <property type="project" value="UniProtKB-UniRule"/>
</dbReference>
<comment type="catalytic activity">
    <reaction evidence="7">
        <text>UDP-alpha-D-glucose = UDP-alpha-D-galactose</text>
        <dbReference type="Rhea" id="RHEA:22168"/>
        <dbReference type="ChEBI" id="CHEBI:58885"/>
        <dbReference type="ChEBI" id="CHEBI:66914"/>
        <dbReference type="EC" id="5.1.3.2"/>
    </reaction>
</comment>
<dbReference type="NCBIfam" id="NF007956">
    <property type="entry name" value="PRK10675.1"/>
    <property type="match status" value="1"/>
</dbReference>
<dbReference type="InterPro" id="IPR005886">
    <property type="entry name" value="UDP_G4E"/>
</dbReference>
<keyword evidence="4 7" id="KW-0520">NAD</keyword>
<evidence type="ECO:0000256" key="7">
    <source>
        <dbReference type="RuleBase" id="RU366046"/>
    </source>
</evidence>
<dbReference type="Pfam" id="PF16363">
    <property type="entry name" value="GDP_Man_Dehyd"/>
    <property type="match status" value="1"/>
</dbReference>
<comment type="cofactor">
    <cofactor evidence="2 7">
        <name>NAD(+)</name>
        <dbReference type="ChEBI" id="CHEBI:57540"/>
    </cofactor>
</comment>
<comment type="caution">
    <text evidence="9">The sequence shown here is derived from an EMBL/GenBank/DDBJ whole genome shotgun (WGS) entry which is preliminary data.</text>
</comment>
<dbReference type="InterPro" id="IPR016040">
    <property type="entry name" value="NAD(P)-bd_dom"/>
</dbReference>
<dbReference type="PANTHER" id="PTHR43725">
    <property type="entry name" value="UDP-GLUCOSE 4-EPIMERASE"/>
    <property type="match status" value="1"/>
</dbReference>
<dbReference type="GO" id="GO:0003974">
    <property type="term" value="F:UDP-N-acetylglucosamine 4-epimerase activity"/>
    <property type="evidence" value="ECO:0007669"/>
    <property type="project" value="UniProtKB-EC"/>
</dbReference>
<organism evidence="9 10">
    <name type="scientific">Rhynocoris fuscipes</name>
    <dbReference type="NCBI Taxonomy" id="488301"/>
    <lineage>
        <taxon>Eukaryota</taxon>
        <taxon>Metazoa</taxon>
        <taxon>Ecdysozoa</taxon>
        <taxon>Arthropoda</taxon>
        <taxon>Hexapoda</taxon>
        <taxon>Insecta</taxon>
        <taxon>Pterygota</taxon>
        <taxon>Neoptera</taxon>
        <taxon>Paraneoptera</taxon>
        <taxon>Hemiptera</taxon>
        <taxon>Heteroptera</taxon>
        <taxon>Panheteroptera</taxon>
        <taxon>Cimicomorpha</taxon>
        <taxon>Reduviidae</taxon>
        <taxon>Harpactorinae</taxon>
        <taxon>Harpactorini</taxon>
        <taxon>Rhynocoris</taxon>
    </lineage>
</organism>
<keyword evidence="6 7" id="KW-0413">Isomerase</keyword>
<evidence type="ECO:0000313" key="9">
    <source>
        <dbReference type="EMBL" id="KAK9497277.1"/>
    </source>
</evidence>
<evidence type="ECO:0000256" key="1">
    <source>
        <dbReference type="ARBA" id="ARBA00000014"/>
    </source>
</evidence>
<name>A0AAW1CLC1_9HEMI</name>
<keyword evidence="7" id="KW-0119">Carbohydrate metabolism</keyword>
<dbReference type="Gene3D" id="3.90.25.10">
    <property type="entry name" value="UDP-galactose 4-epimerase, domain 1"/>
    <property type="match status" value="1"/>
</dbReference>
<feature type="domain" description="NAD(P)-binding" evidence="8">
    <location>
        <begin position="8"/>
        <end position="334"/>
    </location>
</feature>